<sequence length="89" mass="10826">MLLITTSELSDINDLEVEEEVLQYVELKSESRFDECMREIIVTEIARISVRFYFWKDYDTEFWSYISLIGNDKEKVLHRFNFEVVFNKE</sequence>
<protein>
    <submittedName>
        <fullName evidence="1">3728_t:CDS:1</fullName>
    </submittedName>
</protein>
<dbReference type="EMBL" id="CAJVPM010004033">
    <property type="protein sequence ID" value="CAG8508341.1"/>
    <property type="molecule type" value="Genomic_DNA"/>
</dbReference>
<organism evidence="1 2">
    <name type="scientific">Scutellospora calospora</name>
    <dbReference type="NCBI Taxonomy" id="85575"/>
    <lineage>
        <taxon>Eukaryota</taxon>
        <taxon>Fungi</taxon>
        <taxon>Fungi incertae sedis</taxon>
        <taxon>Mucoromycota</taxon>
        <taxon>Glomeromycotina</taxon>
        <taxon>Glomeromycetes</taxon>
        <taxon>Diversisporales</taxon>
        <taxon>Gigasporaceae</taxon>
        <taxon>Scutellospora</taxon>
    </lineage>
</organism>
<name>A0ACA9L6F4_9GLOM</name>
<proteinExistence type="predicted"/>
<evidence type="ECO:0000313" key="1">
    <source>
        <dbReference type="EMBL" id="CAG8508341.1"/>
    </source>
</evidence>
<evidence type="ECO:0000313" key="2">
    <source>
        <dbReference type="Proteomes" id="UP000789860"/>
    </source>
</evidence>
<dbReference type="Proteomes" id="UP000789860">
    <property type="component" value="Unassembled WGS sequence"/>
</dbReference>
<accession>A0ACA9L6F4</accession>
<comment type="caution">
    <text evidence="1">The sequence shown here is derived from an EMBL/GenBank/DDBJ whole genome shotgun (WGS) entry which is preliminary data.</text>
</comment>
<gene>
    <name evidence="1" type="ORF">SCALOS_LOCUS3547</name>
</gene>
<reference evidence="1" key="1">
    <citation type="submission" date="2021-06" db="EMBL/GenBank/DDBJ databases">
        <authorList>
            <person name="Kallberg Y."/>
            <person name="Tangrot J."/>
            <person name="Rosling A."/>
        </authorList>
    </citation>
    <scope>NUCLEOTIDE SEQUENCE</scope>
    <source>
        <strain evidence="1">AU212A</strain>
    </source>
</reference>
<keyword evidence="2" id="KW-1185">Reference proteome</keyword>